<dbReference type="Proteomes" id="UP001501427">
    <property type="component" value="Unassembled WGS sequence"/>
</dbReference>
<evidence type="ECO:0000313" key="2">
    <source>
        <dbReference type="EMBL" id="GAA0581524.1"/>
    </source>
</evidence>
<name>A0ABP3Q4J6_9ACTN</name>
<feature type="region of interest" description="Disordered" evidence="1">
    <location>
        <begin position="25"/>
        <end position="52"/>
    </location>
</feature>
<gene>
    <name evidence="2" type="ORF">GCM10009546_49980</name>
</gene>
<protein>
    <submittedName>
        <fullName evidence="2">Uncharacterized protein</fullName>
    </submittedName>
</protein>
<evidence type="ECO:0000313" key="3">
    <source>
        <dbReference type="Proteomes" id="UP001501427"/>
    </source>
</evidence>
<proteinExistence type="predicted"/>
<evidence type="ECO:0000256" key="1">
    <source>
        <dbReference type="SAM" id="MobiDB-lite"/>
    </source>
</evidence>
<dbReference type="EMBL" id="BAAAHD010000052">
    <property type="protein sequence ID" value="GAA0581524.1"/>
    <property type="molecule type" value="Genomic_DNA"/>
</dbReference>
<sequence>MERSLAHFNPDHESVRKLFGATTDNEVPKMPKRSVSNNYGKTGQLPLMSDWEGERSDGGFRAQRVSGLSEYQVLNGCLGEVRAQDEGELWLLCDAQTRLSERIALAESTRRRP</sequence>
<accession>A0ABP3Q4J6</accession>
<comment type="caution">
    <text evidence="2">The sequence shown here is derived from an EMBL/GenBank/DDBJ whole genome shotgun (WGS) entry which is preliminary data.</text>
</comment>
<keyword evidence="3" id="KW-1185">Reference proteome</keyword>
<organism evidence="2 3">
    <name type="scientific">Actinomadura livida</name>
    <dbReference type="NCBI Taxonomy" id="79909"/>
    <lineage>
        <taxon>Bacteria</taxon>
        <taxon>Bacillati</taxon>
        <taxon>Actinomycetota</taxon>
        <taxon>Actinomycetes</taxon>
        <taxon>Streptosporangiales</taxon>
        <taxon>Thermomonosporaceae</taxon>
        <taxon>Actinomadura</taxon>
    </lineage>
</organism>
<reference evidence="3" key="1">
    <citation type="journal article" date="2019" name="Int. J. Syst. Evol. Microbiol.">
        <title>The Global Catalogue of Microorganisms (GCM) 10K type strain sequencing project: providing services to taxonomists for standard genome sequencing and annotation.</title>
        <authorList>
            <consortium name="The Broad Institute Genomics Platform"/>
            <consortium name="The Broad Institute Genome Sequencing Center for Infectious Disease"/>
            <person name="Wu L."/>
            <person name="Ma J."/>
        </authorList>
    </citation>
    <scope>NUCLEOTIDE SEQUENCE [LARGE SCALE GENOMIC DNA]</scope>
    <source>
        <strain evidence="3">JCM 10667</strain>
    </source>
</reference>